<dbReference type="EMBL" id="JAOYFB010000040">
    <property type="protein sequence ID" value="KAK4036141.1"/>
    <property type="molecule type" value="Genomic_DNA"/>
</dbReference>
<sequence length="87" mass="10047">MDGDNHNRVLFSSCNDFSVRIEIDSRSFSNKTEIGSFSVHVYTLFENNETHLLDPYVPTSNSLDINKSIVFRVAYFKHKSRLLGDIF</sequence>
<name>A0ABR0B367_9CRUS</name>
<accession>A0ABR0B367</accession>
<organism evidence="1 2">
    <name type="scientific">Daphnia magna</name>
    <dbReference type="NCBI Taxonomy" id="35525"/>
    <lineage>
        <taxon>Eukaryota</taxon>
        <taxon>Metazoa</taxon>
        <taxon>Ecdysozoa</taxon>
        <taxon>Arthropoda</taxon>
        <taxon>Crustacea</taxon>
        <taxon>Branchiopoda</taxon>
        <taxon>Diplostraca</taxon>
        <taxon>Cladocera</taxon>
        <taxon>Anomopoda</taxon>
        <taxon>Daphniidae</taxon>
        <taxon>Daphnia</taxon>
    </lineage>
</organism>
<evidence type="ECO:0000313" key="1">
    <source>
        <dbReference type="EMBL" id="KAK4036141.1"/>
    </source>
</evidence>
<comment type="caution">
    <text evidence="1">The sequence shown here is derived from an EMBL/GenBank/DDBJ whole genome shotgun (WGS) entry which is preliminary data.</text>
</comment>
<protein>
    <submittedName>
        <fullName evidence="1">Uncharacterized protein</fullName>
    </submittedName>
</protein>
<keyword evidence="2" id="KW-1185">Reference proteome</keyword>
<gene>
    <name evidence="1" type="ORF">OUZ56_028206</name>
</gene>
<dbReference type="Proteomes" id="UP001234178">
    <property type="component" value="Unassembled WGS sequence"/>
</dbReference>
<proteinExistence type="predicted"/>
<evidence type="ECO:0000313" key="2">
    <source>
        <dbReference type="Proteomes" id="UP001234178"/>
    </source>
</evidence>
<reference evidence="1 2" key="1">
    <citation type="journal article" date="2023" name="Nucleic Acids Res.">
        <title>The hologenome of Daphnia magna reveals possible DNA methylation and microbiome-mediated evolution of the host genome.</title>
        <authorList>
            <person name="Chaturvedi A."/>
            <person name="Li X."/>
            <person name="Dhandapani V."/>
            <person name="Marshall H."/>
            <person name="Kissane S."/>
            <person name="Cuenca-Cambronero M."/>
            <person name="Asole G."/>
            <person name="Calvet F."/>
            <person name="Ruiz-Romero M."/>
            <person name="Marangio P."/>
            <person name="Guigo R."/>
            <person name="Rago D."/>
            <person name="Mirbahai L."/>
            <person name="Eastwood N."/>
            <person name="Colbourne J.K."/>
            <person name="Zhou J."/>
            <person name="Mallon E."/>
            <person name="Orsini L."/>
        </authorList>
    </citation>
    <scope>NUCLEOTIDE SEQUENCE [LARGE SCALE GENOMIC DNA]</scope>
    <source>
        <strain evidence="1">LRV0_1</strain>
    </source>
</reference>